<comment type="similarity">
    <text evidence="1">Belongs to the hemerythrin family.</text>
</comment>
<dbReference type="InterPro" id="IPR035938">
    <property type="entry name" value="Hemerythrin-like_sf"/>
</dbReference>
<proteinExistence type="inferred from homology"/>
<dbReference type="NCBIfam" id="NF033749">
    <property type="entry name" value="bact_hemeryth"/>
    <property type="match status" value="1"/>
</dbReference>
<organism evidence="5">
    <name type="scientific">Magnetospirillum gryphiswaldense</name>
    <dbReference type="NCBI Taxonomy" id="55518"/>
    <lineage>
        <taxon>Bacteria</taxon>
        <taxon>Pseudomonadati</taxon>
        <taxon>Pseudomonadota</taxon>
        <taxon>Alphaproteobacteria</taxon>
        <taxon>Rhodospirillales</taxon>
        <taxon>Rhodospirillaceae</taxon>
        <taxon>Magnetospirillum</taxon>
    </lineage>
</organism>
<dbReference type="CDD" id="cd12107">
    <property type="entry name" value="Hemerythrin"/>
    <property type="match status" value="1"/>
</dbReference>
<sequence>MTWKESLSTDVNSIDQQHQDLIAQVEKFFAAVHGGLDRRQLLAGLDVLIEMVSDHFAHEERVMRNIHLPTWTVHERLHRALLEEISEFREEVAMGSNERSAADVEHFLNIWLYRHIVEEDLKIFHHLNRD</sequence>
<keyword evidence="3" id="KW-0408">Iron</keyword>
<evidence type="ECO:0000256" key="3">
    <source>
        <dbReference type="ARBA" id="ARBA00023004"/>
    </source>
</evidence>
<dbReference type="EMBL" id="CU459003">
    <property type="protein sequence ID" value="CAM75277.1"/>
    <property type="molecule type" value="Genomic_DNA"/>
</dbReference>
<gene>
    <name evidence="5" type="ORF">MGR_0602</name>
</gene>
<dbReference type="RefSeq" id="WP_158497733.1">
    <property type="nucleotide sequence ID" value="NZ_CP027527.1"/>
</dbReference>
<accession>A4TXC0</accession>
<dbReference type="SUPFAM" id="SSF47188">
    <property type="entry name" value="Hemerythrin-like"/>
    <property type="match status" value="1"/>
</dbReference>
<dbReference type="PANTHER" id="PTHR37164:SF1">
    <property type="entry name" value="BACTERIOHEMERYTHRIN"/>
    <property type="match status" value="1"/>
</dbReference>
<name>A4TXC0_9PROT</name>
<dbReference type="InterPro" id="IPR012312">
    <property type="entry name" value="Hemerythrin-like"/>
</dbReference>
<dbReference type="NCBIfam" id="TIGR02481">
    <property type="entry name" value="hemeryth_dom"/>
    <property type="match status" value="1"/>
</dbReference>
<evidence type="ECO:0000256" key="2">
    <source>
        <dbReference type="ARBA" id="ARBA00022723"/>
    </source>
</evidence>
<keyword evidence="2" id="KW-0479">Metal-binding</keyword>
<feature type="domain" description="Hemerythrin-like" evidence="4">
    <location>
        <begin position="11"/>
        <end position="124"/>
    </location>
</feature>
<reference evidence="5" key="1">
    <citation type="journal article" date="2007" name="J. Bacteriol.">
        <title>Comparative genome analysis of four magnetotactic bacteria reveals a complex set of group-specific genes implicated in magnetosome biomineralization and function.</title>
        <authorList>
            <person name="Richter M."/>
            <person name="Kube M."/>
            <person name="Bazylinski D.A."/>
            <person name="Lombardot T."/>
            <person name="Gloeckner F.O."/>
            <person name="Reinhardt R."/>
            <person name="Schueler D."/>
        </authorList>
    </citation>
    <scope>NUCLEOTIDE SEQUENCE</scope>
    <source>
        <strain evidence="5">MSR-1</strain>
    </source>
</reference>
<evidence type="ECO:0000256" key="1">
    <source>
        <dbReference type="ARBA" id="ARBA00010587"/>
    </source>
</evidence>
<protein>
    <submittedName>
        <fullName evidence="5">Hemerythrin</fullName>
    </submittedName>
</protein>
<dbReference type="InterPro" id="IPR012827">
    <property type="entry name" value="Hemerythrin_metal-bd"/>
</dbReference>
<evidence type="ECO:0000313" key="5">
    <source>
        <dbReference type="EMBL" id="CAM75277.1"/>
    </source>
</evidence>
<dbReference type="Pfam" id="PF01814">
    <property type="entry name" value="Hemerythrin"/>
    <property type="match status" value="1"/>
</dbReference>
<dbReference type="Gene3D" id="1.20.120.50">
    <property type="entry name" value="Hemerythrin-like"/>
    <property type="match status" value="1"/>
</dbReference>
<evidence type="ECO:0000259" key="4">
    <source>
        <dbReference type="Pfam" id="PF01814"/>
    </source>
</evidence>
<dbReference type="AlphaFoldDB" id="A4TXC0"/>
<dbReference type="GO" id="GO:0046872">
    <property type="term" value="F:metal ion binding"/>
    <property type="evidence" value="ECO:0007669"/>
    <property type="project" value="UniProtKB-KW"/>
</dbReference>
<dbReference type="InterPro" id="IPR050669">
    <property type="entry name" value="Hemerythrin"/>
</dbReference>
<dbReference type="PANTHER" id="PTHR37164">
    <property type="entry name" value="BACTERIOHEMERYTHRIN"/>
    <property type="match status" value="1"/>
</dbReference>